<comment type="similarity">
    <text evidence="1">Belongs to the sigma-70 factor family. ECF subfamily.</text>
</comment>
<dbReference type="GO" id="GO:0016987">
    <property type="term" value="F:sigma factor activity"/>
    <property type="evidence" value="ECO:0007669"/>
    <property type="project" value="UniProtKB-KW"/>
</dbReference>
<proteinExistence type="inferred from homology"/>
<dbReference type="Pfam" id="PF04542">
    <property type="entry name" value="Sigma70_r2"/>
    <property type="match status" value="1"/>
</dbReference>
<protein>
    <submittedName>
        <fullName evidence="8">RNA polymerase sigma factor</fullName>
    </submittedName>
</protein>
<keyword evidence="9" id="KW-1185">Reference proteome</keyword>
<gene>
    <name evidence="8" type="ORF">DVJ77_15435</name>
</gene>
<evidence type="ECO:0000256" key="4">
    <source>
        <dbReference type="ARBA" id="ARBA00023163"/>
    </source>
</evidence>
<dbReference type="SUPFAM" id="SSF88659">
    <property type="entry name" value="Sigma3 and sigma4 domains of RNA polymerase sigma factors"/>
    <property type="match status" value="1"/>
</dbReference>
<evidence type="ECO:0000256" key="5">
    <source>
        <dbReference type="SAM" id="MobiDB-lite"/>
    </source>
</evidence>
<dbReference type="InterPro" id="IPR013249">
    <property type="entry name" value="RNA_pol_sigma70_r4_t2"/>
</dbReference>
<dbReference type="PANTHER" id="PTHR43133:SF63">
    <property type="entry name" value="RNA POLYMERASE SIGMA FACTOR FECI-RELATED"/>
    <property type="match status" value="1"/>
</dbReference>
<dbReference type="Proteomes" id="UP000253782">
    <property type="component" value="Unassembled WGS sequence"/>
</dbReference>
<evidence type="ECO:0000313" key="9">
    <source>
        <dbReference type="Proteomes" id="UP000253782"/>
    </source>
</evidence>
<dbReference type="InterPro" id="IPR013325">
    <property type="entry name" value="RNA_pol_sigma_r2"/>
</dbReference>
<reference evidence="8 9" key="1">
    <citation type="submission" date="2018-07" db="EMBL/GenBank/DDBJ databases">
        <title>Dyella tabacisoli L4-6T, whole genome shotgun sequence.</title>
        <authorList>
            <person name="Zhou X.-K."/>
            <person name="Li W.-J."/>
            <person name="Duan Y.-Q."/>
        </authorList>
    </citation>
    <scope>NUCLEOTIDE SEQUENCE [LARGE SCALE GENOMIC DNA]</scope>
    <source>
        <strain evidence="8 9">L4-6</strain>
    </source>
</reference>
<feature type="domain" description="RNA polymerase sigma-70 region 2" evidence="6">
    <location>
        <begin position="25"/>
        <end position="88"/>
    </location>
</feature>
<evidence type="ECO:0000313" key="8">
    <source>
        <dbReference type="EMBL" id="RDD80775.1"/>
    </source>
</evidence>
<evidence type="ECO:0000259" key="6">
    <source>
        <dbReference type="Pfam" id="PF04542"/>
    </source>
</evidence>
<dbReference type="SUPFAM" id="SSF88946">
    <property type="entry name" value="Sigma2 domain of RNA polymerase sigma factors"/>
    <property type="match status" value="1"/>
</dbReference>
<evidence type="ECO:0000259" key="7">
    <source>
        <dbReference type="Pfam" id="PF08281"/>
    </source>
</evidence>
<comment type="caution">
    <text evidence="8">The sequence shown here is derived from an EMBL/GenBank/DDBJ whole genome shotgun (WGS) entry which is preliminary data.</text>
</comment>
<dbReference type="InterPro" id="IPR036388">
    <property type="entry name" value="WH-like_DNA-bd_sf"/>
</dbReference>
<sequence>MGQGTAEGEQPEGFPANATSFDSFVREQRGALVGFLRRRVSCEEDAQDVAQESFVRLIRYREYAPESWSSLLYRIAINALNDRARRAQTHHSADHVSLDENAYGLASADQAHDQQIETQQELARVQKALLGLPTRCREIYLLNRIEGMSYPEIAKHCGISVKAVEKQISKALVLLRKRLGLLGMEAIQTP</sequence>
<feature type="region of interest" description="Disordered" evidence="5">
    <location>
        <begin position="1"/>
        <end position="20"/>
    </location>
</feature>
<evidence type="ECO:0000256" key="1">
    <source>
        <dbReference type="ARBA" id="ARBA00010641"/>
    </source>
</evidence>
<dbReference type="InterPro" id="IPR013324">
    <property type="entry name" value="RNA_pol_sigma_r3/r4-like"/>
</dbReference>
<dbReference type="GO" id="GO:0006352">
    <property type="term" value="P:DNA-templated transcription initiation"/>
    <property type="evidence" value="ECO:0007669"/>
    <property type="project" value="InterPro"/>
</dbReference>
<name>A0A369UL09_9GAMM</name>
<dbReference type="InterPro" id="IPR007627">
    <property type="entry name" value="RNA_pol_sigma70_r2"/>
</dbReference>
<dbReference type="InterPro" id="IPR039425">
    <property type="entry name" value="RNA_pol_sigma-70-like"/>
</dbReference>
<dbReference type="Gene3D" id="1.10.10.10">
    <property type="entry name" value="Winged helix-like DNA-binding domain superfamily/Winged helix DNA-binding domain"/>
    <property type="match status" value="1"/>
</dbReference>
<dbReference type="NCBIfam" id="TIGR02937">
    <property type="entry name" value="sigma70-ECF"/>
    <property type="match status" value="1"/>
</dbReference>
<evidence type="ECO:0000256" key="3">
    <source>
        <dbReference type="ARBA" id="ARBA00023082"/>
    </source>
</evidence>
<accession>A0A369UL09</accession>
<dbReference type="GO" id="GO:0003677">
    <property type="term" value="F:DNA binding"/>
    <property type="evidence" value="ECO:0007669"/>
    <property type="project" value="InterPro"/>
</dbReference>
<dbReference type="Gene3D" id="1.10.1740.10">
    <property type="match status" value="1"/>
</dbReference>
<evidence type="ECO:0000256" key="2">
    <source>
        <dbReference type="ARBA" id="ARBA00023015"/>
    </source>
</evidence>
<dbReference type="OrthoDB" id="9797134at2"/>
<dbReference type="InterPro" id="IPR014284">
    <property type="entry name" value="RNA_pol_sigma-70_dom"/>
</dbReference>
<keyword evidence="3" id="KW-0731">Sigma factor</keyword>
<dbReference type="EMBL" id="QQAH01000015">
    <property type="protein sequence ID" value="RDD80775.1"/>
    <property type="molecule type" value="Genomic_DNA"/>
</dbReference>
<organism evidence="8 9">
    <name type="scientific">Dyella tabacisoli</name>
    <dbReference type="NCBI Taxonomy" id="2282381"/>
    <lineage>
        <taxon>Bacteria</taxon>
        <taxon>Pseudomonadati</taxon>
        <taxon>Pseudomonadota</taxon>
        <taxon>Gammaproteobacteria</taxon>
        <taxon>Lysobacterales</taxon>
        <taxon>Rhodanobacteraceae</taxon>
        <taxon>Dyella</taxon>
    </lineage>
</organism>
<dbReference type="Pfam" id="PF08281">
    <property type="entry name" value="Sigma70_r4_2"/>
    <property type="match status" value="1"/>
</dbReference>
<keyword evidence="2" id="KW-0805">Transcription regulation</keyword>
<dbReference type="AlphaFoldDB" id="A0A369UL09"/>
<dbReference type="RefSeq" id="WP_114846561.1">
    <property type="nucleotide sequence ID" value="NZ_JBHSPE010000002.1"/>
</dbReference>
<dbReference type="PANTHER" id="PTHR43133">
    <property type="entry name" value="RNA POLYMERASE ECF-TYPE SIGMA FACTO"/>
    <property type="match status" value="1"/>
</dbReference>
<feature type="domain" description="RNA polymerase sigma factor 70 region 4 type 2" evidence="7">
    <location>
        <begin position="124"/>
        <end position="173"/>
    </location>
</feature>
<dbReference type="CDD" id="cd06171">
    <property type="entry name" value="Sigma70_r4"/>
    <property type="match status" value="1"/>
</dbReference>
<keyword evidence="4" id="KW-0804">Transcription</keyword>